<dbReference type="GO" id="GO:0008270">
    <property type="term" value="F:zinc ion binding"/>
    <property type="evidence" value="ECO:0007669"/>
    <property type="project" value="UniProtKB-KW"/>
</dbReference>
<accession>F0Y2H9</accession>
<feature type="compositionally biased region" description="Polar residues" evidence="2">
    <location>
        <begin position="29"/>
        <end position="39"/>
    </location>
</feature>
<dbReference type="PANTHER" id="PTHR47530">
    <property type="entry name" value="E3 UBIQUITIN LIGASE BIG BROTHER-RELATED"/>
    <property type="match status" value="1"/>
</dbReference>
<dbReference type="KEGG" id="aaf:AURANDRAFT_52667"/>
<dbReference type="InParanoid" id="F0Y2H9"/>
<keyword evidence="1" id="KW-0479">Metal-binding</keyword>
<evidence type="ECO:0000256" key="2">
    <source>
        <dbReference type="SAM" id="MobiDB-lite"/>
    </source>
</evidence>
<organism evidence="5">
    <name type="scientific">Aureococcus anophagefferens</name>
    <name type="common">Harmful bloom alga</name>
    <dbReference type="NCBI Taxonomy" id="44056"/>
    <lineage>
        <taxon>Eukaryota</taxon>
        <taxon>Sar</taxon>
        <taxon>Stramenopiles</taxon>
        <taxon>Ochrophyta</taxon>
        <taxon>Pelagophyceae</taxon>
        <taxon>Pelagomonadales</taxon>
        <taxon>Pelagomonadaceae</taxon>
        <taxon>Aureococcus</taxon>
    </lineage>
</organism>
<evidence type="ECO:0000259" key="3">
    <source>
        <dbReference type="PROSITE" id="PS50089"/>
    </source>
</evidence>
<dbReference type="InterPro" id="IPR001841">
    <property type="entry name" value="Znf_RING"/>
</dbReference>
<dbReference type="OMA" id="HEDYIND"/>
<dbReference type="eggNOG" id="KOG0800">
    <property type="taxonomic scope" value="Eukaryota"/>
</dbReference>
<dbReference type="PROSITE" id="PS50089">
    <property type="entry name" value="ZF_RING_2"/>
    <property type="match status" value="1"/>
</dbReference>
<dbReference type="SMART" id="SM00184">
    <property type="entry name" value="RING"/>
    <property type="match status" value="1"/>
</dbReference>
<dbReference type="InterPro" id="IPR013083">
    <property type="entry name" value="Znf_RING/FYVE/PHD"/>
</dbReference>
<feature type="compositionally biased region" description="Acidic residues" evidence="2">
    <location>
        <begin position="130"/>
        <end position="159"/>
    </location>
</feature>
<keyword evidence="5" id="KW-1185">Reference proteome</keyword>
<feature type="compositionally biased region" description="Polar residues" evidence="2">
    <location>
        <begin position="12"/>
        <end position="21"/>
    </location>
</feature>
<protein>
    <recommendedName>
        <fullName evidence="3">RING-type domain-containing protein</fullName>
    </recommendedName>
</protein>
<dbReference type="RefSeq" id="XP_009034624.1">
    <property type="nucleotide sequence ID" value="XM_009036376.1"/>
</dbReference>
<keyword evidence="1" id="KW-0862">Zinc</keyword>
<dbReference type="OrthoDB" id="9984778at2759"/>
<feature type="domain" description="RING-type" evidence="3">
    <location>
        <begin position="247"/>
        <end position="288"/>
    </location>
</feature>
<dbReference type="AlphaFoldDB" id="F0Y2H9"/>
<evidence type="ECO:0000313" key="4">
    <source>
        <dbReference type="EMBL" id="EGB11070.1"/>
    </source>
</evidence>
<gene>
    <name evidence="4" type="ORF">AURANDRAFT_52667</name>
</gene>
<dbReference type="Pfam" id="PF13639">
    <property type="entry name" value="zf-RING_2"/>
    <property type="match status" value="1"/>
</dbReference>
<evidence type="ECO:0000313" key="5">
    <source>
        <dbReference type="Proteomes" id="UP000002729"/>
    </source>
</evidence>
<dbReference type="SUPFAM" id="SSF57850">
    <property type="entry name" value="RING/U-box"/>
    <property type="match status" value="1"/>
</dbReference>
<dbReference type="Gene3D" id="3.30.40.10">
    <property type="entry name" value="Zinc/RING finger domain, C3HC4 (zinc finger)"/>
    <property type="match status" value="1"/>
</dbReference>
<dbReference type="Proteomes" id="UP000002729">
    <property type="component" value="Unassembled WGS sequence"/>
</dbReference>
<reference evidence="4 5" key="1">
    <citation type="journal article" date="2011" name="Proc. Natl. Acad. Sci. U.S.A.">
        <title>Niche of harmful alga Aureococcus anophagefferens revealed through ecogenomics.</title>
        <authorList>
            <person name="Gobler C.J."/>
            <person name="Berry D.L."/>
            <person name="Dyhrman S.T."/>
            <person name="Wilhelm S.W."/>
            <person name="Salamov A."/>
            <person name="Lobanov A.V."/>
            <person name="Zhang Y."/>
            <person name="Collier J.L."/>
            <person name="Wurch L.L."/>
            <person name="Kustka A.B."/>
            <person name="Dill B.D."/>
            <person name="Shah M."/>
            <person name="VerBerkmoes N.C."/>
            <person name="Kuo A."/>
            <person name="Terry A."/>
            <person name="Pangilinan J."/>
            <person name="Lindquist E.A."/>
            <person name="Lucas S."/>
            <person name="Paulsen I.T."/>
            <person name="Hattenrath-Lehmann T.K."/>
            <person name="Talmage S.C."/>
            <person name="Walker E.A."/>
            <person name="Koch F."/>
            <person name="Burson A.M."/>
            <person name="Marcoval M.A."/>
            <person name="Tang Y.Z."/>
            <person name="Lecleir G.R."/>
            <person name="Coyne K.J."/>
            <person name="Berg G.M."/>
            <person name="Bertrand E.M."/>
            <person name="Saito M.A."/>
            <person name="Gladyshev V.N."/>
            <person name="Grigoriev I.V."/>
        </authorList>
    </citation>
    <scope>NUCLEOTIDE SEQUENCE [LARGE SCALE GENOMIC DNA]</scope>
    <source>
        <strain evidence="5">CCMP 1984</strain>
    </source>
</reference>
<sequence length="320" mass="34235">MSSFQGYAGTPGSEQAPNKSPSHVPDDFSTPNATVSTPIHQPPLSPYRDPSGNASEAPTPVRTPGAGAGAPADEEEESLRLALQMQEEEERYMASQREGAQRLARLEAQRAAERTTPADPNLGTPGGESAGDEDVEDDDDDDDDEDDARSEDEDDEEIDESLALAWRLQQEDDDRALLMALNGGREPPAGVTARNVSPSQMTYDQLMELGDNIGKVSKGAASSAVDALPTCKYCDAADHGAIVGDQCAICRMEFEPDDVMRVLPCGHAEHAECLDQWLLINRSCPLCQKDVAPRAGAETAEESHAITAADTDDIDALLDL</sequence>
<dbReference type="GeneID" id="20222227"/>
<dbReference type="PANTHER" id="PTHR47530:SF4">
    <property type="entry name" value="E3 UBIQUITIN LIGASE BIG BROTHER-RELATED"/>
    <property type="match status" value="1"/>
</dbReference>
<feature type="region of interest" description="Disordered" evidence="2">
    <location>
        <begin position="1"/>
        <end position="159"/>
    </location>
</feature>
<proteinExistence type="predicted"/>
<keyword evidence="1" id="KW-0863">Zinc-finger</keyword>
<feature type="compositionally biased region" description="Basic and acidic residues" evidence="2">
    <location>
        <begin position="104"/>
        <end position="113"/>
    </location>
</feature>
<name>F0Y2H9_AURAN</name>
<evidence type="ECO:0000256" key="1">
    <source>
        <dbReference type="PROSITE-ProRule" id="PRU00175"/>
    </source>
</evidence>
<dbReference type="EMBL" id="GL833123">
    <property type="protein sequence ID" value="EGB11070.1"/>
    <property type="molecule type" value="Genomic_DNA"/>
</dbReference>
<dbReference type="InterPro" id="IPR043312">
    <property type="entry name" value="AtBBR-like"/>
</dbReference>